<proteinExistence type="predicted"/>
<evidence type="ECO:0000313" key="2">
    <source>
        <dbReference type="EMBL" id="MFC6726860.1"/>
    </source>
</evidence>
<dbReference type="PANTHER" id="PTHR38342:SF1">
    <property type="entry name" value="SLR5037 PROTEIN"/>
    <property type="match status" value="1"/>
</dbReference>
<keyword evidence="3" id="KW-1185">Reference proteome</keyword>
<sequence>MVALAVVAEPVLDGARRRSGLDGDAVSESGRSAATERELISRARVLPPVEYFITERAAADFDETLDRVRAALESQGFGVLGETDLGAAVRDELGDDAFPRYVLIAACNPTLAREALDADPNVGVLL</sequence>
<name>A0ABD5S5C0_9EURY</name>
<evidence type="ECO:0000313" key="3">
    <source>
        <dbReference type="Proteomes" id="UP001596328"/>
    </source>
</evidence>
<dbReference type="Gene3D" id="3.30.310.70">
    <property type="entry name" value="TT1751-like domain"/>
    <property type="match status" value="1"/>
</dbReference>
<feature type="domain" description="DUF302" evidence="1">
    <location>
        <begin position="84"/>
        <end position="126"/>
    </location>
</feature>
<evidence type="ECO:0000259" key="1">
    <source>
        <dbReference type="Pfam" id="PF03625"/>
    </source>
</evidence>
<dbReference type="InterPro" id="IPR005180">
    <property type="entry name" value="DUF302"/>
</dbReference>
<dbReference type="InterPro" id="IPR035923">
    <property type="entry name" value="TT1751-like_sf"/>
</dbReference>
<reference evidence="2 3" key="1">
    <citation type="journal article" date="2019" name="Int. J. Syst. Evol. Microbiol.">
        <title>The Global Catalogue of Microorganisms (GCM) 10K type strain sequencing project: providing services to taxonomists for standard genome sequencing and annotation.</title>
        <authorList>
            <consortium name="The Broad Institute Genomics Platform"/>
            <consortium name="The Broad Institute Genome Sequencing Center for Infectious Disease"/>
            <person name="Wu L."/>
            <person name="Ma J."/>
        </authorList>
    </citation>
    <scope>NUCLEOTIDE SEQUENCE [LARGE SCALE GENOMIC DNA]</scope>
    <source>
        <strain evidence="2 3">NBRC 111368</strain>
    </source>
</reference>
<protein>
    <submittedName>
        <fullName evidence="2">DUF302 domain-containing protein</fullName>
    </submittedName>
</protein>
<accession>A0ABD5S5C0</accession>
<dbReference type="EMBL" id="JBHSWU010001459">
    <property type="protein sequence ID" value="MFC6726860.1"/>
    <property type="molecule type" value="Genomic_DNA"/>
</dbReference>
<gene>
    <name evidence="2" type="ORF">ACFQE1_21285</name>
</gene>
<dbReference type="AlphaFoldDB" id="A0ABD5S5C0"/>
<dbReference type="Pfam" id="PF03625">
    <property type="entry name" value="DUF302"/>
    <property type="match status" value="1"/>
</dbReference>
<dbReference type="PANTHER" id="PTHR38342">
    <property type="entry name" value="SLR5037 PROTEIN"/>
    <property type="match status" value="1"/>
</dbReference>
<dbReference type="CDD" id="cd14797">
    <property type="entry name" value="DUF302"/>
    <property type="match status" value="1"/>
</dbReference>
<feature type="non-terminal residue" evidence="2">
    <location>
        <position position="126"/>
    </location>
</feature>
<organism evidence="2 3">
    <name type="scientific">Halobium palmae</name>
    <dbReference type="NCBI Taxonomy" id="1776492"/>
    <lineage>
        <taxon>Archaea</taxon>
        <taxon>Methanobacteriati</taxon>
        <taxon>Methanobacteriota</taxon>
        <taxon>Stenosarchaea group</taxon>
        <taxon>Halobacteria</taxon>
        <taxon>Halobacteriales</taxon>
        <taxon>Haloferacaceae</taxon>
        <taxon>Halobium</taxon>
    </lineage>
</organism>
<dbReference type="Proteomes" id="UP001596328">
    <property type="component" value="Unassembled WGS sequence"/>
</dbReference>
<dbReference type="SUPFAM" id="SSF103247">
    <property type="entry name" value="TT1751-like"/>
    <property type="match status" value="1"/>
</dbReference>
<comment type="caution">
    <text evidence="2">The sequence shown here is derived from an EMBL/GenBank/DDBJ whole genome shotgun (WGS) entry which is preliminary data.</text>
</comment>